<name>A0A1M5D6D0_9THEO</name>
<dbReference type="RefSeq" id="WP_073345430.1">
    <property type="nucleotide sequence ID" value="NZ_FQVH01000033.1"/>
</dbReference>
<evidence type="ECO:0000256" key="4">
    <source>
        <dbReference type="ARBA" id="ARBA00023163"/>
    </source>
</evidence>
<gene>
    <name evidence="7" type="ORF">SAMN02746089_02265</name>
</gene>
<dbReference type="GO" id="GO:0006352">
    <property type="term" value="P:DNA-templated transcription initiation"/>
    <property type="evidence" value="ECO:0007669"/>
    <property type="project" value="InterPro"/>
</dbReference>
<dbReference type="Pfam" id="PF04542">
    <property type="entry name" value="Sigma70_r2"/>
    <property type="match status" value="1"/>
</dbReference>
<dbReference type="AlphaFoldDB" id="A0A1M5D6D0"/>
<protein>
    <submittedName>
        <fullName evidence="7">RNA polymerase sporulation-specific sigma factor</fullName>
    </submittedName>
</protein>
<evidence type="ECO:0000313" key="8">
    <source>
        <dbReference type="Proteomes" id="UP000184088"/>
    </source>
</evidence>
<evidence type="ECO:0000256" key="3">
    <source>
        <dbReference type="ARBA" id="ARBA00023125"/>
    </source>
</evidence>
<dbReference type="NCBIfam" id="TIGR02937">
    <property type="entry name" value="sigma70-ECF"/>
    <property type="match status" value="1"/>
</dbReference>
<evidence type="ECO:0000256" key="2">
    <source>
        <dbReference type="ARBA" id="ARBA00023082"/>
    </source>
</evidence>
<dbReference type="GO" id="GO:0016987">
    <property type="term" value="F:sigma factor activity"/>
    <property type="evidence" value="ECO:0007669"/>
    <property type="project" value="UniProtKB-KW"/>
</dbReference>
<feature type="domain" description="RNA polymerase sigma-70 region 4" evidence="6">
    <location>
        <begin position="120"/>
        <end position="169"/>
    </location>
</feature>
<dbReference type="PANTHER" id="PTHR30385">
    <property type="entry name" value="SIGMA FACTOR F FLAGELLAR"/>
    <property type="match status" value="1"/>
</dbReference>
<dbReference type="InterPro" id="IPR036388">
    <property type="entry name" value="WH-like_DNA-bd_sf"/>
</dbReference>
<keyword evidence="3" id="KW-0238">DNA-binding</keyword>
<evidence type="ECO:0000313" key="7">
    <source>
        <dbReference type="EMBL" id="SHF62417.1"/>
    </source>
</evidence>
<dbReference type="Gene3D" id="1.10.1740.10">
    <property type="match status" value="1"/>
</dbReference>
<dbReference type="Gene3D" id="1.10.10.10">
    <property type="entry name" value="Winged helix-like DNA-binding domain superfamily/Winged helix DNA-binding domain"/>
    <property type="match status" value="1"/>
</dbReference>
<accession>A0A1M5D6D0</accession>
<organism evidence="7 8">
    <name type="scientific">Caldanaerobius fijiensis DSM 17918</name>
    <dbReference type="NCBI Taxonomy" id="1121256"/>
    <lineage>
        <taxon>Bacteria</taxon>
        <taxon>Bacillati</taxon>
        <taxon>Bacillota</taxon>
        <taxon>Clostridia</taxon>
        <taxon>Thermoanaerobacterales</taxon>
        <taxon>Thermoanaerobacteraceae</taxon>
        <taxon>Caldanaerobius</taxon>
    </lineage>
</organism>
<dbReference type="SUPFAM" id="SSF88946">
    <property type="entry name" value="Sigma2 domain of RNA polymerase sigma factors"/>
    <property type="match status" value="1"/>
</dbReference>
<dbReference type="InterPro" id="IPR013324">
    <property type="entry name" value="RNA_pol_sigma_r3/r4-like"/>
</dbReference>
<dbReference type="Proteomes" id="UP000184088">
    <property type="component" value="Unassembled WGS sequence"/>
</dbReference>
<sequence length="172" mass="20142">MDYIDELAIKGREGDGKAIEMLVEKLKPMIVATAYRFNRYDVDDMVQEGYIVLLQCIKDYDCDRGAFLAYFKTKLKYHILNLLRKVKDTLPIMEELVADEGGGPEINFLEKMEHLELEKALRCLGEKQRDIVIRYYIKEQSLSEIARSQGKHYMSAVRLKERALKKLRELMD</sequence>
<evidence type="ECO:0000259" key="5">
    <source>
        <dbReference type="Pfam" id="PF04542"/>
    </source>
</evidence>
<dbReference type="SUPFAM" id="SSF88659">
    <property type="entry name" value="Sigma3 and sigma4 domains of RNA polymerase sigma factors"/>
    <property type="match status" value="1"/>
</dbReference>
<feature type="domain" description="RNA polymerase sigma-70 region 2" evidence="5">
    <location>
        <begin position="22"/>
        <end position="86"/>
    </location>
</feature>
<keyword evidence="1" id="KW-0805">Transcription regulation</keyword>
<reference evidence="7 8" key="1">
    <citation type="submission" date="2016-11" db="EMBL/GenBank/DDBJ databases">
        <authorList>
            <person name="Jaros S."/>
            <person name="Januszkiewicz K."/>
            <person name="Wedrychowicz H."/>
        </authorList>
    </citation>
    <scope>NUCLEOTIDE SEQUENCE [LARGE SCALE GENOMIC DNA]</scope>
    <source>
        <strain evidence="7 8">DSM 17918</strain>
    </source>
</reference>
<evidence type="ECO:0000256" key="1">
    <source>
        <dbReference type="ARBA" id="ARBA00023015"/>
    </source>
</evidence>
<dbReference type="OrthoDB" id="1730259at2"/>
<keyword evidence="4" id="KW-0804">Transcription</keyword>
<keyword evidence="8" id="KW-1185">Reference proteome</keyword>
<dbReference type="InterPro" id="IPR007630">
    <property type="entry name" value="RNA_pol_sigma70_r4"/>
</dbReference>
<dbReference type="InterPro" id="IPR007627">
    <property type="entry name" value="RNA_pol_sigma70_r2"/>
</dbReference>
<dbReference type="Pfam" id="PF04545">
    <property type="entry name" value="Sigma70_r4"/>
    <property type="match status" value="1"/>
</dbReference>
<dbReference type="STRING" id="1121256.SAMN02746089_02265"/>
<proteinExistence type="predicted"/>
<dbReference type="InterPro" id="IPR014284">
    <property type="entry name" value="RNA_pol_sigma-70_dom"/>
</dbReference>
<evidence type="ECO:0000259" key="6">
    <source>
        <dbReference type="Pfam" id="PF04545"/>
    </source>
</evidence>
<dbReference type="GO" id="GO:0003677">
    <property type="term" value="F:DNA binding"/>
    <property type="evidence" value="ECO:0007669"/>
    <property type="project" value="UniProtKB-KW"/>
</dbReference>
<dbReference type="EMBL" id="FQVH01000033">
    <property type="protein sequence ID" value="SHF62417.1"/>
    <property type="molecule type" value="Genomic_DNA"/>
</dbReference>
<dbReference type="InterPro" id="IPR013325">
    <property type="entry name" value="RNA_pol_sigma_r2"/>
</dbReference>
<keyword evidence="2" id="KW-0731">Sigma factor</keyword>